<keyword evidence="7" id="KW-0238">DNA-binding</keyword>
<evidence type="ECO:0000256" key="5">
    <source>
        <dbReference type="ARBA" id="ARBA00023015"/>
    </source>
</evidence>
<evidence type="ECO:0000313" key="13">
    <source>
        <dbReference type="Proteomes" id="UP000256514"/>
    </source>
</evidence>
<reference evidence="12 13" key="1">
    <citation type="submission" date="2018-04" db="EMBL/GenBank/DDBJ databases">
        <title>Novel Campyloabacter and Helicobacter Species and Strains.</title>
        <authorList>
            <person name="Mannion A.J."/>
            <person name="Shen Z."/>
            <person name="Fox J.G."/>
        </authorList>
    </citation>
    <scope>NUCLEOTIDE SEQUENCE [LARGE SCALE GENOMIC DNA]</scope>
    <source>
        <strain evidence="12 13">MIT 12-6600</strain>
    </source>
</reference>
<dbReference type="GO" id="GO:0016987">
    <property type="term" value="F:sigma factor activity"/>
    <property type="evidence" value="ECO:0007669"/>
    <property type="project" value="UniProtKB-KW"/>
</dbReference>
<evidence type="ECO:0000259" key="11">
    <source>
        <dbReference type="Pfam" id="PF04963"/>
    </source>
</evidence>
<keyword evidence="13" id="KW-1185">Reference proteome</keyword>
<accession>A0A3D8IR61</accession>
<evidence type="ECO:0000256" key="9">
    <source>
        <dbReference type="SAM" id="MobiDB-lite"/>
    </source>
</evidence>
<dbReference type="InterPro" id="IPR007046">
    <property type="entry name" value="RNA_pol_sigma_54_core-bd"/>
</dbReference>
<feature type="domain" description="RNA polymerase sigma factor 54 DNA-binding" evidence="10">
    <location>
        <begin position="289"/>
        <end position="442"/>
    </location>
</feature>
<evidence type="ECO:0000256" key="1">
    <source>
        <dbReference type="ARBA" id="ARBA00008798"/>
    </source>
</evidence>
<keyword evidence="2" id="KW-0240">DNA-directed RNA polymerase</keyword>
<feature type="domain" description="RNA polymerase sigma factor 54 core-binding" evidence="11">
    <location>
        <begin position="84"/>
        <end position="269"/>
    </location>
</feature>
<keyword evidence="5" id="KW-0805">Transcription regulation</keyword>
<evidence type="ECO:0000313" key="12">
    <source>
        <dbReference type="EMBL" id="RDU67787.1"/>
    </source>
</evidence>
<keyword evidence="8" id="KW-0804">Transcription</keyword>
<dbReference type="NCBIfam" id="NF004602">
    <property type="entry name" value="PRK05932.2-4"/>
    <property type="match status" value="1"/>
</dbReference>
<dbReference type="Gene3D" id="1.10.10.60">
    <property type="entry name" value="Homeodomain-like"/>
    <property type="match status" value="1"/>
</dbReference>
<dbReference type="GO" id="GO:0006352">
    <property type="term" value="P:DNA-templated transcription initiation"/>
    <property type="evidence" value="ECO:0007669"/>
    <property type="project" value="InterPro"/>
</dbReference>
<dbReference type="OrthoDB" id="9814402at2"/>
<evidence type="ECO:0000259" key="10">
    <source>
        <dbReference type="Pfam" id="PF04552"/>
    </source>
</evidence>
<keyword evidence="4" id="KW-0548">Nucleotidyltransferase</keyword>
<sequence length="448" mass="51105">MSARSGLGGRLRTNVAIKPKLSATLKNWLPILQSGADSIEEIVQEFAQENPYVQIQSQRTQSLPQKSKATPKSQSQKNSITDKIESLSTTTQDLYESLLTQITPRLFPSQTSQDIAYSIIENINDEGYLDCDVAELAEEVGVSVEEFERVRGRFVYLEPCGVGAKDMRESLYFQLQESDLNDEAFTLGLEIINNLQNHAIHKNNPYYDEVMHTIKRFRNPPTCDFGVKIPEVIPDIFIFEHLKEDSLQHTYELEVRVNDMYYPKIIIEHQDTSSKQIKSQSDAQKQAQSFIRDKLKEAKDLVDALDMRKATILKIALALRENQYDFFMGGEIRPMKLKDIAQDLGYAPSTISRAIANKYLECDRGIFPIKSFFTAAVDGETSNASIKDFILDLVKNENKKKPLSDAKILKSVEEKFGIKMVRRTITKYRQQLNIASSSERKKLYEMSV</sequence>
<evidence type="ECO:0000256" key="3">
    <source>
        <dbReference type="ARBA" id="ARBA00022679"/>
    </source>
</evidence>
<dbReference type="GO" id="GO:0001216">
    <property type="term" value="F:DNA-binding transcription activator activity"/>
    <property type="evidence" value="ECO:0007669"/>
    <property type="project" value="InterPro"/>
</dbReference>
<dbReference type="GO" id="GO:0003677">
    <property type="term" value="F:DNA binding"/>
    <property type="evidence" value="ECO:0007669"/>
    <property type="project" value="UniProtKB-KW"/>
</dbReference>
<name>A0A3D8IR61_9HELI</name>
<dbReference type="PROSITE" id="PS50044">
    <property type="entry name" value="SIGMA54_3"/>
    <property type="match status" value="1"/>
</dbReference>
<proteinExistence type="inferred from homology"/>
<dbReference type="InterPro" id="IPR000394">
    <property type="entry name" value="RNA_pol_sigma_54"/>
</dbReference>
<dbReference type="PANTHER" id="PTHR32248:SF4">
    <property type="entry name" value="RNA POLYMERASE SIGMA-54 FACTOR"/>
    <property type="match status" value="1"/>
</dbReference>
<dbReference type="NCBIfam" id="TIGR02395">
    <property type="entry name" value="rpoN_sigma"/>
    <property type="match status" value="1"/>
</dbReference>
<comment type="similarity">
    <text evidence="1">Belongs to the sigma-54 factor family.</text>
</comment>
<dbReference type="InterPro" id="IPR007634">
    <property type="entry name" value="RNA_pol_sigma_54_DNA-bd"/>
</dbReference>
<dbReference type="PANTHER" id="PTHR32248">
    <property type="entry name" value="RNA POLYMERASE SIGMA-54 FACTOR"/>
    <property type="match status" value="1"/>
</dbReference>
<dbReference type="PROSITE" id="PS00718">
    <property type="entry name" value="SIGMA54_2"/>
    <property type="match status" value="1"/>
</dbReference>
<evidence type="ECO:0000256" key="8">
    <source>
        <dbReference type="ARBA" id="ARBA00023163"/>
    </source>
</evidence>
<comment type="caution">
    <text evidence="12">The sequence shown here is derived from an EMBL/GenBank/DDBJ whole genome shotgun (WGS) entry which is preliminary data.</text>
</comment>
<organism evidence="12 13">
    <name type="scientific">Helicobacter equorum</name>
    <dbReference type="NCBI Taxonomy" id="361872"/>
    <lineage>
        <taxon>Bacteria</taxon>
        <taxon>Pseudomonadati</taxon>
        <taxon>Campylobacterota</taxon>
        <taxon>Epsilonproteobacteria</taxon>
        <taxon>Campylobacterales</taxon>
        <taxon>Helicobacteraceae</taxon>
        <taxon>Helicobacter</taxon>
    </lineage>
</organism>
<evidence type="ECO:0000256" key="6">
    <source>
        <dbReference type="ARBA" id="ARBA00023082"/>
    </source>
</evidence>
<dbReference type="GO" id="GO:0016779">
    <property type="term" value="F:nucleotidyltransferase activity"/>
    <property type="evidence" value="ECO:0007669"/>
    <property type="project" value="UniProtKB-KW"/>
</dbReference>
<gene>
    <name evidence="12" type="ORF">CQA54_02335</name>
</gene>
<dbReference type="InterPro" id="IPR038709">
    <property type="entry name" value="RpoN_core-bd_sf"/>
</dbReference>
<feature type="compositionally biased region" description="Polar residues" evidence="9">
    <location>
        <begin position="55"/>
        <end position="79"/>
    </location>
</feature>
<dbReference type="PRINTS" id="PR00045">
    <property type="entry name" value="SIGMA54FCT"/>
</dbReference>
<evidence type="ECO:0000256" key="2">
    <source>
        <dbReference type="ARBA" id="ARBA00022478"/>
    </source>
</evidence>
<dbReference type="RefSeq" id="WP_115570613.1">
    <property type="nucleotide sequence ID" value="NZ_NXLT01000002.1"/>
</dbReference>
<feature type="region of interest" description="Disordered" evidence="9">
    <location>
        <begin position="55"/>
        <end position="83"/>
    </location>
</feature>
<dbReference type="Gene3D" id="1.10.10.1330">
    <property type="entry name" value="RNA polymerase sigma-54 factor, core-binding domain"/>
    <property type="match status" value="1"/>
</dbReference>
<dbReference type="Pfam" id="PF00309">
    <property type="entry name" value="Sigma54_AID"/>
    <property type="match status" value="1"/>
</dbReference>
<dbReference type="Pfam" id="PF04963">
    <property type="entry name" value="Sigma54_CBD"/>
    <property type="match status" value="1"/>
</dbReference>
<dbReference type="Pfam" id="PF04552">
    <property type="entry name" value="Sigma54_DBD"/>
    <property type="match status" value="1"/>
</dbReference>
<keyword evidence="3" id="KW-0808">Transferase</keyword>
<protein>
    <submittedName>
        <fullName evidence="12">RNA polymerase factor sigma-54</fullName>
    </submittedName>
</protein>
<dbReference type="EMBL" id="NXLT01000002">
    <property type="protein sequence ID" value="RDU67787.1"/>
    <property type="molecule type" value="Genomic_DNA"/>
</dbReference>
<dbReference type="Proteomes" id="UP000256514">
    <property type="component" value="Unassembled WGS sequence"/>
</dbReference>
<dbReference type="AlphaFoldDB" id="A0A3D8IR61"/>
<keyword evidence="6" id="KW-0731">Sigma factor</keyword>
<evidence type="ECO:0000256" key="7">
    <source>
        <dbReference type="ARBA" id="ARBA00023125"/>
    </source>
</evidence>
<dbReference type="PIRSF" id="PIRSF000774">
    <property type="entry name" value="RpoN"/>
    <property type="match status" value="1"/>
</dbReference>
<dbReference type="GO" id="GO:0000428">
    <property type="term" value="C:DNA-directed RNA polymerase complex"/>
    <property type="evidence" value="ECO:0007669"/>
    <property type="project" value="UniProtKB-KW"/>
</dbReference>
<evidence type="ECO:0000256" key="4">
    <source>
        <dbReference type="ARBA" id="ARBA00022695"/>
    </source>
</evidence>